<protein>
    <submittedName>
        <fullName evidence="2">Uncharacterized protein</fullName>
    </submittedName>
</protein>
<sequence>MIVDCNVSNTAKDIGLPFSYVKMKERNLQQKESRKVYNEYTFLRMNERVDGAGGELLGAVVVTAVAELLLLFELDKCCEL</sequence>
<dbReference type="WBParaSite" id="nRc.2.0.1.t23218-RA">
    <property type="protein sequence ID" value="nRc.2.0.1.t23218-RA"/>
    <property type="gene ID" value="nRc.2.0.1.g23218"/>
</dbReference>
<keyword evidence="1" id="KW-1185">Reference proteome</keyword>
<dbReference type="Proteomes" id="UP000887565">
    <property type="component" value="Unplaced"/>
</dbReference>
<reference evidence="2" key="1">
    <citation type="submission" date="2022-11" db="UniProtKB">
        <authorList>
            <consortium name="WormBaseParasite"/>
        </authorList>
    </citation>
    <scope>IDENTIFICATION</scope>
</reference>
<proteinExistence type="predicted"/>
<evidence type="ECO:0000313" key="1">
    <source>
        <dbReference type="Proteomes" id="UP000887565"/>
    </source>
</evidence>
<evidence type="ECO:0000313" key="2">
    <source>
        <dbReference type="WBParaSite" id="nRc.2.0.1.t23218-RA"/>
    </source>
</evidence>
<dbReference type="AlphaFoldDB" id="A0A915J9Q2"/>
<organism evidence="1 2">
    <name type="scientific">Romanomermis culicivorax</name>
    <name type="common">Nematode worm</name>
    <dbReference type="NCBI Taxonomy" id="13658"/>
    <lineage>
        <taxon>Eukaryota</taxon>
        <taxon>Metazoa</taxon>
        <taxon>Ecdysozoa</taxon>
        <taxon>Nematoda</taxon>
        <taxon>Enoplea</taxon>
        <taxon>Dorylaimia</taxon>
        <taxon>Mermithida</taxon>
        <taxon>Mermithoidea</taxon>
        <taxon>Mermithidae</taxon>
        <taxon>Romanomermis</taxon>
    </lineage>
</organism>
<accession>A0A915J9Q2</accession>
<name>A0A915J9Q2_ROMCU</name>